<dbReference type="GO" id="GO:0007005">
    <property type="term" value="P:mitochondrion organization"/>
    <property type="evidence" value="ECO:0007669"/>
    <property type="project" value="TreeGrafter"/>
</dbReference>
<evidence type="ECO:0000313" key="3">
    <source>
        <dbReference type="Proteomes" id="UP000193380"/>
    </source>
</evidence>
<dbReference type="GO" id="GO:0006623">
    <property type="term" value="P:protein targeting to vacuole"/>
    <property type="evidence" value="ECO:0007669"/>
    <property type="project" value="TreeGrafter"/>
</dbReference>
<name>A0A060ZC90_ONCMY</name>
<reference evidence="2" key="1">
    <citation type="journal article" date="2014" name="Nat. Commun.">
        <title>The rainbow trout genome provides novel insights into evolution after whole-genome duplication in vertebrates.</title>
        <authorList>
            <person name="Berthelot C."/>
            <person name="Brunet F."/>
            <person name="Chalopin D."/>
            <person name="Juanchich A."/>
            <person name="Bernard M."/>
            <person name="Noel B."/>
            <person name="Bento P."/>
            <person name="Da Silva C."/>
            <person name="Labadie K."/>
            <person name="Alberti A."/>
            <person name="Aury J.M."/>
            <person name="Louis A."/>
            <person name="Dehais P."/>
            <person name="Bardou P."/>
            <person name="Montfort J."/>
            <person name="Klopp C."/>
            <person name="Cabau C."/>
            <person name="Gaspin C."/>
            <person name="Thorgaard G.H."/>
            <person name="Boussaha M."/>
            <person name="Quillet E."/>
            <person name="Guyomard R."/>
            <person name="Galiana D."/>
            <person name="Bobe J."/>
            <person name="Volff J.N."/>
            <person name="Genet C."/>
            <person name="Wincker P."/>
            <person name="Jaillon O."/>
            <person name="Roest Crollius H."/>
            <person name="Guiguen Y."/>
        </authorList>
    </citation>
    <scope>NUCLEOTIDE SEQUENCE [LARGE SCALE GENOMIC DNA]</scope>
</reference>
<dbReference type="PaxDb" id="8022-A0A060ZC90"/>
<dbReference type="PANTHER" id="PTHR16166">
    <property type="entry name" value="VACUOLAR PROTEIN SORTING-ASSOCIATED PROTEIN VPS13"/>
    <property type="match status" value="1"/>
</dbReference>
<dbReference type="AlphaFoldDB" id="A0A060ZC90"/>
<gene>
    <name evidence="2" type="ORF">GSONMT00031761001</name>
</gene>
<dbReference type="InterPro" id="IPR026847">
    <property type="entry name" value="VPS13"/>
</dbReference>
<dbReference type="Proteomes" id="UP000193380">
    <property type="component" value="Unassembled WGS sequence"/>
</dbReference>
<dbReference type="EMBL" id="FR945056">
    <property type="protein sequence ID" value="CDQ99284.1"/>
    <property type="molecule type" value="Genomic_DNA"/>
</dbReference>
<evidence type="ECO:0000259" key="1">
    <source>
        <dbReference type="Pfam" id="PF25036"/>
    </source>
</evidence>
<dbReference type="GO" id="GO:0045053">
    <property type="term" value="P:protein retention in Golgi apparatus"/>
    <property type="evidence" value="ECO:0007669"/>
    <property type="project" value="TreeGrafter"/>
</dbReference>
<protein>
    <recommendedName>
        <fullName evidence="1">Vacuolar protein sorting-associated protein 13 VPS13 adaptor binding domain-containing protein</fullName>
    </recommendedName>
</protein>
<organism evidence="2 3">
    <name type="scientific">Oncorhynchus mykiss</name>
    <name type="common">Rainbow trout</name>
    <name type="synonym">Salmo gairdneri</name>
    <dbReference type="NCBI Taxonomy" id="8022"/>
    <lineage>
        <taxon>Eukaryota</taxon>
        <taxon>Metazoa</taxon>
        <taxon>Chordata</taxon>
        <taxon>Craniata</taxon>
        <taxon>Vertebrata</taxon>
        <taxon>Euteleostomi</taxon>
        <taxon>Actinopterygii</taxon>
        <taxon>Neopterygii</taxon>
        <taxon>Teleostei</taxon>
        <taxon>Protacanthopterygii</taxon>
        <taxon>Salmoniformes</taxon>
        <taxon>Salmonidae</taxon>
        <taxon>Salmoninae</taxon>
        <taxon>Oncorhynchus</taxon>
    </lineage>
</organism>
<dbReference type="STRING" id="8022.A0A060ZC90"/>
<dbReference type="Pfam" id="PF25036">
    <property type="entry name" value="VPS13_VAB"/>
    <property type="match status" value="1"/>
</dbReference>
<feature type="non-terminal residue" evidence="2">
    <location>
        <position position="1"/>
    </location>
</feature>
<dbReference type="PANTHER" id="PTHR16166:SF125">
    <property type="entry name" value="INTERMEMBRANE LIPID TRANSFER PROTEIN VPS13C"/>
    <property type="match status" value="1"/>
</dbReference>
<feature type="domain" description="Vacuolar protein sorting-associated protein 13 VPS13 adaptor binding" evidence="1">
    <location>
        <begin position="75"/>
        <end position="198"/>
    </location>
</feature>
<sequence>SVSFSFLSEGGVSFSSLSEGACLSVLSLKGACLSVSNSVSQTFPGNQTASFKVFFPLLDQLLLSVTLGVVFLQLQLCVSTSSWSDGFSLDTVGSYGCVRCPANTMDYLVGVSIQMSSFNLTKMVTMSPFFTLVNKSSYELEVGEVQTEEGSVNGKWHYISSTECLPLWPELITGNLCVRVVGSDSKSKSFFFNKQDNGTLLGMDQYGGVIVDVNISDNSTVISFTDYYDGAAPALIVNHTPWVVITYRQRLD</sequence>
<accession>A0A060ZC90</accession>
<proteinExistence type="predicted"/>
<evidence type="ECO:0000313" key="2">
    <source>
        <dbReference type="EMBL" id="CDQ99284.1"/>
    </source>
</evidence>
<reference evidence="2" key="2">
    <citation type="submission" date="2014-03" db="EMBL/GenBank/DDBJ databases">
        <authorList>
            <person name="Genoscope - CEA"/>
        </authorList>
    </citation>
    <scope>NUCLEOTIDE SEQUENCE</scope>
</reference>
<dbReference type="InterPro" id="IPR009543">
    <property type="entry name" value="VPS13_VAB"/>
</dbReference>